<comment type="similarity">
    <text evidence="3">Belongs to the sorting nexin family.</text>
</comment>
<evidence type="ECO:0000256" key="9">
    <source>
        <dbReference type="ARBA" id="ARBA00023136"/>
    </source>
</evidence>
<feature type="region of interest" description="Disordered" evidence="11">
    <location>
        <begin position="302"/>
        <end position="322"/>
    </location>
</feature>
<dbReference type="Pfam" id="PF00787">
    <property type="entry name" value="PX"/>
    <property type="match status" value="1"/>
</dbReference>
<evidence type="ECO:0000256" key="3">
    <source>
        <dbReference type="ARBA" id="ARBA00010883"/>
    </source>
</evidence>
<evidence type="ECO:0000256" key="2">
    <source>
        <dbReference type="ARBA" id="ARBA00004496"/>
    </source>
</evidence>
<keyword evidence="6" id="KW-0967">Endosome</keyword>
<evidence type="ECO:0000256" key="6">
    <source>
        <dbReference type="ARBA" id="ARBA00022753"/>
    </source>
</evidence>
<proteinExistence type="inferred from homology"/>
<protein>
    <submittedName>
        <fullName evidence="13">Uncharacterized protein LOC109098610 isoform X1</fullName>
    </submittedName>
</protein>
<reference evidence="13" key="1">
    <citation type="submission" date="2025-08" db="UniProtKB">
        <authorList>
            <consortium name="RefSeq"/>
        </authorList>
    </citation>
    <scope>IDENTIFICATION</scope>
    <source>
        <tissue evidence="13">Muscle</tissue>
    </source>
</reference>
<keyword evidence="5" id="KW-0963">Cytoplasm</keyword>
<dbReference type="InterPro" id="IPR001683">
    <property type="entry name" value="PX_dom"/>
</dbReference>
<dbReference type="GO" id="GO:0016050">
    <property type="term" value="P:vesicle organization"/>
    <property type="evidence" value="ECO:0007669"/>
    <property type="project" value="TreeGrafter"/>
</dbReference>
<keyword evidence="4" id="KW-0813">Transport</keyword>
<dbReference type="PANTHER" id="PTHR46209:SF1">
    <property type="entry name" value="SORTING NEXIN-11"/>
    <property type="match status" value="1"/>
</dbReference>
<dbReference type="SMART" id="SM00312">
    <property type="entry name" value="PX"/>
    <property type="match status" value="1"/>
</dbReference>
<dbReference type="GO" id="GO:1901981">
    <property type="term" value="F:phosphatidylinositol phosphate binding"/>
    <property type="evidence" value="ECO:0007669"/>
    <property type="project" value="TreeGrafter"/>
</dbReference>
<evidence type="ECO:0000259" key="12">
    <source>
        <dbReference type="PROSITE" id="PS50195"/>
    </source>
</evidence>
<dbReference type="InterPro" id="IPR043544">
    <property type="entry name" value="SNX10/11"/>
</dbReference>
<dbReference type="CDD" id="cd06898">
    <property type="entry name" value="PX_SNX10"/>
    <property type="match status" value="1"/>
</dbReference>
<evidence type="ECO:0000256" key="4">
    <source>
        <dbReference type="ARBA" id="ARBA00022448"/>
    </source>
</evidence>
<evidence type="ECO:0000256" key="5">
    <source>
        <dbReference type="ARBA" id="ARBA00022490"/>
    </source>
</evidence>
<organism evidence="13">
    <name type="scientific">Cyprinus carpio</name>
    <name type="common">Common carp</name>
    <dbReference type="NCBI Taxonomy" id="7962"/>
    <lineage>
        <taxon>Eukaryota</taxon>
        <taxon>Metazoa</taxon>
        <taxon>Chordata</taxon>
        <taxon>Craniata</taxon>
        <taxon>Vertebrata</taxon>
        <taxon>Euteleostomi</taxon>
        <taxon>Actinopterygii</taxon>
        <taxon>Neopterygii</taxon>
        <taxon>Teleostei</taxon>
        <taxon>Ostariophysi</taxon>
        <taxon>Cypriniformes</taxon>
        <taxon>Cyprinidae</taxon>
        <taxon>Cyprininae</taxon>
        <taxon>Cyprinus</taxon>
    </lineage>
</organism>
<evidence type="ECO:0000256" key="8">
    <source>
        <dbReference type="ARBA" id="ARBA00023121"/>
    </source>
</evidence>
<evidence type="ECO:0000256" key="11">
    <source>
        <dbReference type="SAM" id="MobiDB-lite"/>
    </source>
</evidence>
<evidence type="ECO:0000256" key="7">
    <source>
        <dbReference type="ARBA" id="ARBA00022927"/>
    </source>
</evidence>
<dbReference type="GeneID" id="109098610"/>
<evidence type="ECO:0000256" key="10">
    <source>
        <dbReference type="ARBA" id="ARBA00029433"/>
    </source>
</evidence>
<evidence type="ECO:0000313" key="13">
    <source>
        <dbReference type="RefSeq" id="XP_042623472.1"/>
    </source>
</evidence>
<evidence type="ECO:0000256" key="1">
    <source>
        <dbReference type="ARBA" id="ARBA00004177"/>
    </source>
</evidence>
<feature type="compositionally biased region" description="Basic and acidic residues" evidence="11">
    <location>
        <begin position="309"/>
        <end position="322"/>
    </location>
</feature>
<dbReference type="GO" id="GO:0006886">
    <property type="term" value="P:intracellular protein transport"/>
    <property type="evidence" value="ECO:0007669"/>
    <property type="project" value="InterPro"/>
</dbReference>
<keyword evidence="8" id="KW-0446">Lipid-binding</keyword>
<dbReference type="Proteomes" id="UP001155660">
    <property type="component" value="Chromosome A12"/>
</dbReference>
<accession>A0A9Q9YNH9</accession>
<feature type="domain" description="PX" evidence="12">
    <location>
        <begin position="61"/>
        <end position="177"/>
    </location>
</feature>
<comment type="subcellular location">
    <subcellularLocation>
        <location evidence="2">Cytoplasm</location>
    </subcellularLocation>
    <subcellularLocation>
        <location evidence="10">Endomembrane system</location>
        <topology evidence="10">Peripheral membrane protein</topology>
        <orientation evidence="10">Cytoplasmic side</orientation>
    </subcellularLocation>
    <subcellularLocation>
        <location evidence="1">Endosome</location>
    </subcellularLocation>
</comment>
<keyword evidence="7" id="KW-0653">Protein transport</keyword>
<dbReference type="AlphaFoldDB" id="A0A9Q9YNH9"/>
<gene>
    <name evidence="13" type="primary">LOC109098610</name>
</gene>
<dbReference type="KEGG" id="ccar:109098610"/>
<dbReference type="PANTHER" id="PTHR46209">
    <property type="entry name" value="PX DOMAIN-CONTAINING PROTEIN"/>
    <property type="match status" value="1"/>
</dbReference>
<dbReference type="RefSeq" id="XP_042623472.1">
    <property type="nucleotide sequence ID" value="XM_042767538.1"/>
</dbReference>
<sequence length="581" mass="64900">MFWRVDSTRSEVSFDFSLYGFVKISPFLKLWKNKDRKDKIICPLCRVTSGRMIKSQEEDEFIAVRVQDPRVQNQGSWISYVDFRIFLHTNSKAFTAKTSCVRRRYSEFVWLKKKLQKNAGLVPVPDLPKKSFFSFINDEFIERRRKGLQSFLDKVVHMTVCLSDSQLHLFLQTQLPVKHIEDCVQGHTPYTVTEAILTYASSNRGWVQEEGGGAQELWPTPVPYESVESPAPHLPSLQNPGATSSGPLSELTVVSNSKSRPNDAEQTALDLKQGIGHEQLPQEGESYITLVVEVHPKRVVSVETEEEDGHTGSKETQRLDRDAKDLQNDDCGYLAPQIDGLTEDKIQLGDACNEEDLDQETTVVENAVDVTSVDGVIEKKILDDFSEVKKGSQDVGLEQDSDVRQAPDKVLHEEDPGVRIHNNDVTKDLSAVEEDSAEKVLETAATTVDVSLHDAFEENTPDTEGQDKAGITEVHATQENGVSDEDCSEDAAVQEENEMHVGEVNKFNAKCFQPSSAILILEGIEEAVSTQMAPVTEPVSNHDANTADVNTLVLHTIEIDTMHCHEMDSHIIITTHQLDTN</sequence>
<name>A0A9Q9YNH9_CYPCA</name>
<feature type="region of interest" description="Disordered" evidence="11">
    <location>
        <begin position="213"/>
        <end position="265"/>
    </location>
</feature>
<dbReference type="PROSITE" id="PS50195">
    <property type="entry name" value="PX"/>
    <property type="match status" value="1"/>
</dbReference>
<keyword evidence="9" id="KW-0472">Membrane</keyword>
<dbReference type="OrthoDB" id="5227681at2759"/>
<feature type="compositionally biased region" description="Polar residues" evidence="11">
    <location>
        <begin position="236"/>
        <end position="259"/>
    </location>
</feature>
<dbReference type="GO" id="GO:0005768">
    <property type="term" value="C:endosome"/>
    <property type="evidence" value="ECO:0007669"/>
    <property type="project" value="UniProtKB-SubCell"/>
</dbReference>